<dbReference type="EMBL" id="AP019308">
    <property type="protein sequence ID" value="BBH21835.1"/>
    <property type="molecule type" value="Genomic_DNA"/>
</dbReference>
<evidence type="ECO:0000313" key="2">
    <source>
        <dbReference type="EMBL" id="BBH21835.1"/>
    </source>
</evidence>
<dbReference type="OrthoDB" id="9779902at2"/>
<evidence type="ECO:0000313" key="3">
    <source>
        <dbReference type="Proteomes" id="UP000275368"/>
    </source>
</evidence>
<dbReference type="Proteomes" id="UP000275368">
    <property type="component" value="Chromosome"/>
</dbReference>
<gene>
    <name evidence="2" type="ORF">Back11_31800</name>
</gene>
<sequence length="358" mass="40454">MSVVIVTGSAGLIGSEAVDFYAGLGYKVVGIDNNMRQTFFGEEGSTHWNRQRLESSFGSKYEHHDVDIRDFDAICKIFQIYGTDIELIIHTAAQPSHDWAARDPLMDFGINANGTLHMLEATRQHCPEAVFIFTSTNKVYGDSPNRLPLVERETRYEIAEEHAYKDGITEDLSVDQNMHSLFGASKLSADILVQEYGRYFNFKTVCFRGGVLSGPRQSGVQLHGFINYLMKCAMTSAPYTIFGYKGKQVRDVIHCNDVIAAFHTFFSNPRRGGEVYNLGGGPTSNISMLEAIAFAEQITDRKMEVTYTDEFRAGDHIWYVSGLTKFRTHYPEWNIRFDVKAIMEEIVQANQARWSVAK</sequence>
<accession>A0A3G9J0F9</accession>
<dbReference type="Gene3D" id="3.40.50.720">
    <property type="entry name" value="NAD(P)-binding Rossmann-like Domain"/>
    <property type="match status" value="1"/>
</dbReference>
<proteinExistence type="inferred from homology"/>
<reference evidence="2 3" key="1">
    <citation type="submission" date="2018-11" db="EMBL/GenBank/DDBJ databases">
        <title>Complete genome sequence of Paenibacillus baekrokdamisoli strain KCTC 33723.</title>
        <authorList>
            <person name="Kang S.W."/>
            <person name="Lee K.C."/>
            <person name="Kim K.K."/>
            <person name="Kim J.S."/>
            <person name="Kim D.S."/>
            <person name="Ko S.H."/>
            <person name="Yang S.H."/>
            <person name="Lee J.S."/>
        </authorList>
    </citation>
    <scope>NUCLEOTIDE SEQUENCE [LARGE SCALE GENOMIC DNA]</scope>
    <source>
        <strain evidence="2 3">KCTC 33723</strain>
    </source>
</reference>
<evidence type="ECO:0000256" key="1">
    <source>
        <dbReference type="ARBA" id="ARBA00007637"/>
    </source>
</evidence>
<dbReference type="SUPFAM" id="SSF51735">
    <property type="entry name" value="NAD(P)-binding Rossmann-fold domains"/>
    <property type="match status" value="1"/>
</dbReference>
<name>A0A3G9J0F9_9BACL</name>
<keyword evidence="3" id="KW-1185">Reference proteome</keyword>
<protein>
    <submittedName>
        <fullName evidence="2">NAD-dependent epimerase</fullName>
    </submittedName>
</protein>
<dbReference type="CDD" id="cd05258">
    <property type="entry name" value="CDP_TE_SDR_e"/>
    <property type="match status" value="1"/>
</dbReference>
<dbReference type="PANTHER" id="PTHR43000">
    <property type="entry name" value="DTDP-D-GLUCOSE 4,6-DEHYDRATASE-RELATED"/>
    <property type="match status" value="1"/>
</dbReference>
<comment type="similarity">
    <text evidence="1">Belongs to the NAD(P)-dependent epimerase/dehydratase family.</text>
</comment>
<dbReference type="AlphaFoldDB" id="A0A3G9J0F9"/>
<organism evidence="2 3">
    <name type="scientific">Paenibacillus baekrokdamisoli</name>
    <dbReference type="NCBI Taxonomy" id="1712516"/>
    <lineage>
        <taxon>Bacteria</taxon>
        <taxon>Bacillati</taxon>
        <taxon>Bacillota</taxon>
        <taxon>Bacilli</taxon>
        <taxon>Bacillales</taxon>
        <taxon>Paenibacillaceae</taxon>
        <taxon>Paenibacillus</taxon>
    </lineage>
</organism>
<dbReference type="RefSeq" id="WP_125658955.1">
    <property type="nucleotide sequence ID" value="NZ_AP019308.1"/>
</dbReference>
<dbReference type="InterPro" id="IPR001509">
    <property type="entry name" value="Epimerase_deHydtase"/>
</dbReference>
<dbReference type="InterPro" id="IPR036291">
    <property type="entry name" value="NAD(P)-bd_dom_sf"/>
</dbReference>
<dbReference type="KEGG" id="pbk:Back11_31800"/>
<dbReference type="Pfam" id="PF01370">
    <property type="entry name" value="Epimerase"/>
    <property type="match status" value="1"/>
</dbReference>